<dbReference type="Proteomes" id="UP001186974">
    <property type="component" value="Unassembled WGS sequence"/>
</dbReference>
<organism evidence="1 2">
    <name type="scientific">Coniosporium uncinatum</name>
    <dbReference type="NCBI Taxonomy" id="93489"/>
    <lineage>
        <taxon>Eukaryota</taxon>
        <taxon>Fungi</taxon>
        <taxon>Dikarya</taxon>
        <taxon>Ascomycota</taxon>
        <taxon>Pezizomycotina</taxon>
        <taxon>Dothideomycetes</taxon>
        <taxon>Dothideomycetes incertae sedis</taxon>
        <taxon>Coniosporium</taxon>
    </lineage>
</organism>
<proteinExistence type="predicted"/>
<accession>A0ACC3D8K1</accession>
<evidence type="ECO:0000313" key="2">
    <source>
        <dbReference type="Proteomes" id="UP001186974"/>
    </source>
</evidence>
<gene>
    <name evidence="1" type="ORF">LTS18_014688</name>
</gene>
<keyword evidence="2" id="KW-1185">Reference proteome</keyword>
<protein>
    <submittedName>
        <fullName evidence="1">Uncharacterized protein</fullName>
    </submittedName>
</protein>
<sequence length="398" mass="39637">MQAILILSLFFAASQAGPIRVSSLAPKAVLPDLLIQADILSFQKRHFPFGSNNGAETAGGSQISPPDQGQDQEGRSNRGQQEESGSTEDEERGGQEGQSSADEDSNDDPEKDSDQDQGSNGFVLGPGFNVGGNESGNDGARRHHGGQGDGQGRRNCTGAEGGQEQSTTTKEQTLTSTILVLSSTIDGQTSAPPQQTATVTTSAISIITISQVAQSGSVVPTNIIASVAPAASSVPIQASPASPAASAPETALTFVPSGPVTSTSTTTVSPSISETVTVSPAPANPVGGAANPTAVPNVIFITELNGSPVSSTLTATIAGPVPVDSGASSPPSVPALSAQLPSSSVSKYLGPASSAPAGTVTDSLFPAQPTGAAGKVITITELGVFGSAVPTSILATVI</sequence>
<comment type="caution">
    <text evidence="1">The sequence shown here is derived from an EMBL/GenBank/DDBJ whole genome shotgun (WGS) entry which is preliminary data.</text>
</comment>
<reference evidence="1" key="1">
    <citation type="submission" date="2024-09" db="EMBL/GenBank/DDBJ databases">
        <title>Black Yeasts Isolated from many extreme environments.</title>
        <authorList>
            <person name="Coleine C."/>
            <person name="Stajich J.E."/>
            <person name="Selbmann L."/>
        </authorList>
    </citation>
    <scope>NUCLEOTIDE SEQUENCE</scope>
    <source>
        <strain evidence="1">CCFEE 5737</strain>
    </source>
</reference>
<name>A0ACC3D8K1_9PEZI</name>
<dbReference type="EMBL" id="JAWDJW010006809">
    <property type="protein sequence ID" value="KAK3063542.1"/>
    <property type="molecule type" value="Genomic_DNA"/>
</dbReference>
<evidence type="ECO:0000313" key="1">
    <source>
        <dbReference type="EMBL" id="KAK3063542.1"/>
    </source>
</evidence>